<dbReference type="InterPro" id="IPR006776">
    <property type="entry name" value="SsgB"/>
</dbReference>
<evidence type="ECO:0000256" key="6">
    <source>
        <dbReference type="ARBA" id="ARBA00023306"/>
    </source>
</evidence>
<keyword evidence="4" id="KW-0749">Sporulation</keyword>
<comment type="similarity">
    <text evidence="2">Belongs to the SsgA family.</text>
</comment>
<dbReference type="Proteomes" id="UP000642673">
    <property type="component" value="Unassembled WGS sequence"/>
</dbReference>
<dbReference type="Gene3D" id="2.30.31.20">
    <property type="entry name" value="Sporulation-specific cell division protein SsgB"/>
    <property type="match status" value="1"/>
</dbReference>
<evidence type="ECO:0000256" key="3">
    <source>
        <dbReference type="ARBA" id="ARBA00022618"/>
    </source>
</evidence>
<keyword evidence="8" id="KW-1185">Reference proteome</keyword>
<keyword evidence="3" id="KW-0132">Cell division</keyword>
<organism evidence="7 8">
    <name type="scientific">Streptomyces cirratus</name>
    <dbReference type="NCBI Taxonomy" id="68187"/>
    <lineage>
        <taxon>Bacteria</taxon>
        <taxon>Bacillati</taxon>
        <taxon>Actinomycetota</taxon>
        <taxon>Actinomycetes</taxon>
        <taxon>Kitasatosporales</taxon>
        <taxon>Streptomycetaceae</taxon>
        <taxon>Streptomyces</taxon>
    </lineage>
</organism>
<comment type="caution">
    <text evidence="7">The sequence shown here is derived from an EMBL/GenBank/DDBJ whole genome shotgun (WGS) entry which is preliminary data.</text>
</comment>
<protein>
    <recommendedName>
        <fullName evidence="9">SsgA family sporulation/cell division regulator</fullName>
    </recommendedName>
</protein>
<evidence type="ECO:0000256" key="2">
    <source>
        <dbReference type="ARBA" id="ARBA00009323"/>
    </source>
</evidence>
<gene>
    <name evidence="7" type="ORF">GCM10010347_34690</name>
</gene>
<evidence type="ECO:0000313" key="7">
    <source>
        <dbReference type="EMBL" id="GHB61562.1"/>
    </source>
</evidence>
<dbReference type="EMBL" id="BMVP01000005">
    <property type="protein sequence ID" value="GHB61562.1"/>
    <property type="molecule type" value="Genomic_DNA"/>
</dbReference>
<comment type="subcellular location">
    <subcellularLocation>
        <location evidence="1">Cell septum</location>
    </subcellularLocation>
</comment>
<sequence length="169" mass="18477">MRLHGFALSGVYPVAGSHPKPGRRSAARERALITVIEQAVQARLVATAPKVETVPVTLCYDRSDPFAVRMAFPGPATLEGVEVSWTFARELLEAGLHRPAGSGDVRVRPYDRERTSIEFHAPEGVAIVLVGTPDLHRFLERAATVTPPGLEHLYLDLDHGLAELMRGPR</sequence>
<evidence type="ECO:0000256" key="1">
    <source>
        <dbReference type="ARBA" id="ARBA00004431"/>
    </source>
</evidence>
<evidence type="ECO:0000256" key="4">
    <source>
        <dbReference type="ARBA" id="ARBA00022969"/>
    </source>
</evidence>
<evidence type="ECO:0008006" key="9">
    <source>
        <dbReference type="Google" id="ProtNLM"/>
    </source>
</evidence>
<dbReference type="Pfam" id="PF04686">
    <property type="entry name" value="SsgA"/>
    <property type="match status" value="1"/>
</dbReference>
<accession>A0ABQ3F1I1</accession>
<evidence type="ECO:0000313" key="8">
    <source>
        <dbReference type="Proteomes" id="UP000642673"/>
    </source>
</evidence>
<keyword evidence="6" id="KW-0131">Cell cycle</keyword>
<name>A0ABQ3F1I1_9ACTN</name>
<reference evidence="8" key="1">
    <citation type="journal article" date="2019" name="Int. J. Syst. Evol. Microbiol.">
        <title>The Global Catalogue of Microorganisms (GCM) 10K type strain sequencing project: providing services to taxonomists for standard genome sequencing and annotation.</title>
        <authorList>
            <consortium name="The Broad Institute Genomics Platform"/>
            <consortium name="The Broad Institute Genome Sequencing Center for Infectious Disease"/>
            <person name="Wu L."/>
            <person name="Ma J."/>
        </authorList>
    </citation>
    <scope>NUCLEOTIDE SEQUENCE [LARGE SCALE GENOMIC DNA]</scope>
    <source>
        <strain evidence="8">JCM 4738</strain>
    </source>
</reference>
<dbReference type="InterPro" id="IPR038658">
    <property type="entry name" value="SsgB_sf"/>
</dbReference>
<proteinExistence type="inferred from homology"/>
<evidence type="ECO:0000256" key="5">
    <source>
        <dbReference type="ARBA" id="ARBA00023210"/>
    </source>
</evidence>
<keyword evidence="5" id="KW-0717">Septation</keyword>